<evidence type="ECO:0000256" key="5">
    <source>
        <dbReference type="SAM" id="Phobius"/>
    </source>
</evidence>
<organism evidence="6 7">
    <name type="scientific">Avibacterium endocarditidis</name>
    <dbReference type="NCBI Taxonomy" id="380674"/>
    <lineage>
        <taxon>Bacteria</taxon>
        <taxon>Pseudomonadati</taxon>
        <taxon>Pseudomonadota</taxon>
        <taxon>Gammaproteobacteria</taxon>
        <taxon>Pasteurellales</taxon>
        <taxon>Pasteurellaceae</taxon>
        <taxon>Avibacterium</taxon>
    </lineage>
</organism>
<accession>A0ABX4ZSB1</accession>
<dbReference type="Proteomes" id="UP000237229">
    <property type="component" value="Unassembled WGS sequence"/>
</dbReference>
<dbReference type="SUPFAM" id="SSF161098">
    <property type="entry name" value="MetI-like"/>
    <property type="match status" value="1"/>
</dbReference>
<evidence type="ECO:0000256" key="2">
    <source>
        <dbReference type="ARBA" id="ARBA00022692"/>
    </source>
</evidence>
<evidence type="ECO:0000256" key="1">
    <source>
        <dbReference type="ARBA" id="ARBA00004141"/>
    </source>
</evidence>
<dbReference type="InterPro" id="IPR035906">
    <property type="entry name" value="MetI-like_sf"/>
</dbReference>
<dbReference type="EMBL" id="PQVI01000077">
    <property type="protein sequence ID" value="POY42367.1"/>
    <property type="molecule type" value="Genomic_DNA"/>
</dbReference>
<comment type="caution">
    <text evidence="6">The sequence shown here is derived from an EMBL/GenBank/DDBJ whole genome shotgun (WGS) entry which is preliminary data.</text>
</comment>
<dbReference type="Gene3D" id="1.10.3720.10">
    <property type="entry name" value="MetI-like"/>
    <property type="match status" value="1"/>
</dbReference>
<evidence type="ECO:0000256" key="4">
    <source>
        <dbReference type="ARBA" id="ARBA00023136"/>
    </source>
</evidence>
<comment type="subcellular location">
    <subcellularLocation>
        <location evidence="1">Membrane</location>
        <topology evidence="1">Multi-pass membrane protein</topology>
    </subcellularLocation>
</comment>
<protein>
    <submittedName>
        <fullName evidence="6">Methionine ABC transporter permease</fullName>
    </submittedName>
</protein>
<evidence type="ECO:0000313" key="7">
    <source>
        <dbReference type="Proteomes" id="UP000237229"/>
    </source>
</evidence>
<feature type="transmembrane region" description="Helical" evidence="5">
    <location>
        <begin position="29"/>
        <end position="53"/>
    </location>
</feature>
<proteinExistence type="predicted"/>
<keyword evidence="4 5" id="KW-0472">Membrane</keyword>
<keyword evidence="7" id="KW-1185">Reference proteome</keyword>
<feature type="non-terminal residue" evidence="6">
    <location>
        <position position="66"/>
    </location>
</feature>
<reference evidence="6 7" key="1">
    <citation type="submission" date="2018-02" db="EMBL/GenBank/DDBJ databases">
        <title>Classification genera of Pasteurellaceae by whole genome sequence comparison.</title>
        <authorList>
            <person name="Christensen H."/>
        </authorList>
    </citation>
    <scope>NUCLEOTIDE SEQUENCE [LARGE SCALE GENOMIC DNA]</scope>
    <source>
        <strain evidence="6 7">20186H4H1</strain>
    </source>
</reference>
<keyword evidence="3 5" id="KW-1133">Transmembrane helix</keyword>
<keyword evidence="2 5" id="KW-0812">Transmembrane</keyword>
<name>A0ABX4ZSB1_9PAST</name>
<gene>
    <name evidence="6" type="ORF">C3Z13_05970</name>
</gene>
<evidence type="ECO:0000313" key="6">
    <source>
        <dbReference type="EMBL" id="POY42367.1"/>
    </source>
</evidence>
<evidence type="ECO:0000256" key="3">
    <source>
        <dbReference type="ARBA" id="ARBA00022989"/>
    </source>
</evidence>
<sequence length="66" mass="7576">MWTEFSAEFSRQLTPQVWQLIANSSFETVYMSLVATFFAVLFGLPLGIITFLTKEGQTLNNKKLNR</sequence>